<reference evidence="2 3" key="1">
    <citation type="submission" date="2011-02" db="EMBL/GenBank/DDBJ databases">
        <title>The Genome Sequence of Sphaeroforma arctica JP610.</title>
        <authorList>
            <consortium name="The Broad Institute Genome Sequencing Platform"/>
            <person name="Russ C."/>
            <person name="Cuomo C."/>
            <person name="Young S.K."/>
            <person name="Zeng Q."/>
            <person name="Gargeya S."/>
            <person name="Alvarado L."/>
            <person name="Berlin A."/>
            <person name="Chapman S.B."/>
            <person name="Chen Z."/>
            <person name="Freedman E."/>
            <person name="Gellesch M."/>
            <person name="Goldberg J."/>
            <person name="Griggs A."/>
            <person name="Gujja S."/>
            <person name="Heilman E."/>
            <person name="Heiman D."/>
            <person name="Howarth C."/>
            <person name="Mehta T."/>
            <person name="Neiman D."/>
            <person name="Pearson M."/>
            <person name="Roberts A."/>
            <person name="Saif S."/>
            <person name="Shea T."/>
            <person name="Shenoy N."/>
            <person name="Sisk P."/>
            <person name="Stolte C."/>
            <person name="Sykes S."/>
            <person name="White J."/>
            <person name="Yandava C."/>
            <person name="Burger G."/>
            <person name="Gray M.W."/>
            <person name="Holland P.W.H."/>
            <person name="King N."/>
            <person name="Lang F.B.F."/>
            <person name="Roger A.J."/>
            <person name="Ruiz-Trillo I."/>
            <person name="Haas B."/>
            <person name="Nusbaum C."/>
            <person name="Birren B."/>
        </authorList>
    </citation>
    <scope>NUCLEOTIDE SEQUENCE [LARGE SCALE GENOMIC DNA]</scope>
    <source>
        <strain evidence="2 3">JP610</strain>
    </source>
</reference>
<dbReference type="PANTHER" id="PTHR48014:SF21">
    <property type="entry name" value="SERINE_THREONINE-PROTEIN KINASE FRAY2"/>
    <property type="match status" value="1"/>
</dbReference>
<proteinExistence type="inferred from homology"/>
<accession>A0A0L0FBZ9</accession>
<dbReference type="AlphaFoldDB" id="A0A0L0FBZ9"/>
<dbReference type="Gene3D" id="3.30.200.20">
    <property type="entry name" value="Phosphorylase Kinase, domain 1"/>
    <property type="match status" value="1"/>
</dbReference>
<dbReference type="OrthoDB" id="840771at2759"/>
<dbReference type="GO" id="GO:1902554">
    <property type="term" value="C:serine/threonine protein kinase complex"/>
    <property type="evidence" value="ECO:0007669"/>
    <property type="project" value="TreeGrafter"/>
</dbReference>
<evidence type="ECO:0000256" key="1">
    <source>
        <dbReference type="ARBA" id="ARBA00008874"/>
    </source>
</evidence>
<dbReference type="GO" id="GO:0006611">
    <property type="term" value="P:protein export from nucleus"/>
    <property type="evidence" value="ECO:0007669"/>
    <property type="project" value="TreeGrafter"/>
</dbReference>
<dbReference type="STRING" id="667725.A0A0L0FBZ9"/>
<dbReference type="InterPro" id="IPR047173">
    <property type="entry name" value="STRAD_A/B-like"/>
</dbReference>
<dbReference type="RefSeq" id="XP_014147495.1">
    <property type="nucleotide sequence ID" value="XM_014292020.1"/>
</dbReference>
<dbReference type="GO" id="GO:0043539">
    <property type="term" value="F:protein serine/threonine kinase activator activity"/>
    <property type="evidence" value="ECO:0007669"/>
    <property type="project" value="InterPro"/>
</dbReference>
<dbReference type="GeneID" id="25914352"/>
<organism evidence="2 3">
    <name type="scientific">Sphaeroforma arctica JP610</name>
    <dbReference type="NCBI Taxonomy" id="667725"/>
    <lineage>
        <taxon>Eukaryota</taxon>
        <taxon>Ichthyosporea</taxon>
        <taxon>Ichthyophonida</taxon>
        <taxon>Sphaeroforma</taxon>
    </lineage>
</organism>
<keyword evidence="3" id="KW-1185">Reference proteome</keyword>
<sequence length="104" mass="12073">RRHKSVGASSQIRYKIGAEHYELLGVIGNDSHDQPTVYVANYKPENTKVAVKRVNLEQFPHQLEICKNEMWCSQTLNSPNIRRCHAYFLNGTEFWMIMPYMDAG</sequence>
<dbReference type="InterPro" id="IPR011009">
    <property type="entry name" value="Kinase-like_dom_sf"/>
</dbReference>
<dbReference type="PANTHER" id="PTHR48014">
    <property type="entry name" value="SERINE/THREONINE-PROTEIN KINASE FRAY2"/>
    <property type="match status" value="1"/>
</dbReference>
<evidence type="ECO:0008006" key="4">
    <source>
        <dbReference type="Google" id="ProtNLM"/>
    </source>
</evidence>
<comment type="similarity">
    <text evidence="1">Belongs to the protein kinase superfamily. STE Ser/Thr protein kinase family. STE20 subfamily.</text>
</comment>
<gene>
    <name evidence="2" type="ORF">SARC_13848</name>
</gene>
<dbReference type="SUPFAM" id="SSF56112">
    <property type="entry name" value="Protein kinase-like (PK-like)"/>
    <property type="match status" value="1"/>
</dbReference>
<dbReference type="EMBL" id="KQ245421">
    <property type="protein sequence ID" value="KNC73593.1"/>
    <property type="molecule type" value="Genomic_DNA"/>
</dbReference>
<protein>
    <recommendedName>
        <fullName evidence="4">Protein kinase domain-containing protein</fullName>
    </recommendedName>
</protein>
<feature type="non-terminal residue" evidence="2">
    <location>
        <position position="104"/>
    </location>
</feature>
<evidence type="ECO:0000313" key="2">
    <source>
        <dbReference type="EMBL" id="KNC73593.1"/>
    </source>
</evidence>
<name>A0A0L0FBZ9_9EUKA</name>
<dbReference type="Proteomes" id="UP000054560">
    <property type="component" value="Unassembled WGS sequence"/>
</dbReference>
<feature type="non-terminal residue" evidence="2">
    <location>
        <position position="1"/>
    </location>
</feature>
<evidence type="ECO:0000313" key="3">
    <source>
        <dbReference type="Proteomes" id="UP000054560"/>
    </source>
</evidence>